<comment type="caution">
    <text evidence="6">The sequence shown here is derived from an EMBL/GenBank/DDBJ whole genome shotgun (WGS) entry which is preliminary data.</text>
</comment>
<accession>A0ABQ5SPF1</accession>
<sequence length="274" mass="29881">MLLARRIVFATLRPNRSQSLVIDVQHKLLTPRMTTVVDSVSSPPSGGASKAPEPPEPEVYSDRWEMIWGAGLARGERWDAAAASPAVVDLLRSGKIDVKGARVLVPGCGRGYDLPVFVSSGAREVVGLELAPTAVGEARAYLQEMNAAEGAPPGDMRVEEGDFFLWTDPRGGDGSWDVGFDYTFGCAMHPSARQQWGHHWGRHVRSGGVLVTLVFPVNSEADPNVGPPFPVSPELYSEILVPQGFEVTYNEPVPRELSHPSRAGREVMMVWRKQ</sequence>
<dbReference type="PROSITE" id="PS51585">
    <property type="entry name" value="SAM_MT_TPMT"/>
    <property type="match status" value="1"/>
</dbReference>
<keyword evidence="4" id="KW-0949">S-adenosyl-L-methionine</keyword>
<organism evidence="6 7">
    <name type="scientific">Volvox africanus</name>
    <dbReference type="NCBI Taxonomy" id="51714"/>
    <lineage>
        <taxon>Eukaryota</taxon>
        <taxon>Viridiplantae</taxon>
        <taxon>Chlorophyta</taxon>
        <taxon>core chlorophytes</taxon>
        <taxon>Chlorophyceae</taxon>
        <taxon>CS clade</taxon>
        <taxon>Chlamydomonadales</taxon>
        <taxon>Volvocaceae</taxon>
        <taxon>Volvox</taxon>
    </lineage>
</organism>
<dbReference type="PANTHER" id="PTHR32183:SF11">
    <property type="entry name" value="THIOL METHYLTRANSFERASE 2-RELATED"/>
    <property type="match status" value="1"/>
</dbReference>
<feature type="compositionally biased region" description="Low complexity" evidence="5">
    <location>
        <begin position="39"/>
        <end position="51"/>
    </location>
</feature>
<dbReference type="CDD" id="cd02440">
    <property type="entry name" value="AdoMet_MTases"/>
    <property type="match status" value="1"/>
</dbReference>
<evidence type="ECO:0000256" key="1">
    <source>
        <dbReference type="ARBA" id="ARBA00022553"/>
    </source>
</evidence>
<dbReference type="SUPFAM" id="SSF53335">
    <property type="entry name" value="S-adenosyl-L-methionine-dependent methyltransferases"/>
    <property type="match status" value="1"/>
</dbReference>
<keyword evidence="7" id="KW-1185">Reference proteome</keyword>
<dbReference type="Proteomes" id="UP001165090">
    <property type="component" value="Unassembled WGS sequence"/>
</dbReference>
<dbReference type="Pfam" id="PF05724">
    <property type="entry name" value="TPMT"/>
    <property type="match status" value="1"/>
</dbReference>
<evidence type="ECO:0000313" key="7">
    <source>
        <dbReference type="Proteomes" id="UP001165090"/>
    </source>
</evidence>
<dbReference type="InterPro" id="IPR008854">
    <property type="entry name" value="TPMT"/>
</dbReference>
<evidence type="ECO:0000256" key="2">
    <source>
        <dbReference type="ARBA" id="ARBA00022603"/>
    </source>
</evidence>
<evidence type="ECO:0000256" key="4">
    <source>
        <dbReference type="ARBA" id="ARBA00022691"/>
    </source>
</evidence>
<evidence type="ECO:0000256" key="5">
    <source>
        <dbReference type="SAM" id="MobiDB-lite"/>
    </source>
</evidence>
<keyword evidence="1" id="KW-0597">Phosphoprotein</keyword>
<evidence type="ECO:0008006" key="8">
    <source>
        <dbReference type="Google" id="ProtNLM"/>
    </source>
</evidence>
<dbReference type="PANTHER" id="PTHR32183">
    <property type="match status" value="1"/>
</dbReference>
<gene>
    <name evidence="6" type="ORF">VaNZ11_016742</name>
</gene>
<keyword evidence="2" id="KW-0489">Methyltransferase</keyword>
<dbReference type="EMBL" id="BSDZ01000114">
    <property type="protein sequence ID" value="GLI71516.1"/>
    <property type="molecule type" value="Genomic_DNA"/>
</dbReference>
<dbReference type="Gene3D" id="3.40.50.150">
    <property type="entry name" value="Vaccinia Virus protein VP39"/>
    <property type="match status" value="1"/>
</dbReference>
<feature type="region of interest" description="Disordered" evidence="5">
    <location>
        <begin position="36"/>
        <end position="58"/>
    </location>
</feature>
<name>A0ABQ5SPF1_9CHLO</name>
<evidence type="ECO:0000313" key="6">
    <source>
        <dbReference type="EMBL" id="GLI71516.1"/>
    </source>
</evidence>
<evidence type="ECO:0000256" key="3">
    <source>
        <dbReference type="ARBA" id="ARBA00022679"/>
    </source>
</evidence>
<protein>
    <recommendedName>
        <fullName evidence="8">S-adenosyl-L-methionine-dependent methyltransferase</fullName>
    </recommendedName>
</protein>
<dbReference type="InterPro" id="IPR029063">
    <property type="entry name" value="SAM-dependent_MTases_sf"/>
</dbReference>
<reference evidence="6 7" key="1">
    <citation type="journal article" date="2023" name="IScience">
        <title>Expanded male sex-determining region conserved during the evolution of homothallism in the green alga Volvox.</title>
        <authorList>
            <person name="Yamamoto K."/>
            <person name="Matsuzaki R."/>
            <person name="Mahakham W."/>
            <person name="Heman W."/>
            <person name="Sekimoto H."/>
            <person name="Kawachi M."/>
            <person name="Minakuchi Y."/>
            <person name="Toyoda A."/>
            <person name="Nozaki H."/>
        </authorList>
    </citation>
    <scope>NUCLEOTIDE SEQUENCE [LARGE SCALE GENOMIC DNA]</scope>
    <source>
        <strain evidence="6 7">NIES-4468</strain>
    </source>
</reference>
<proteinExistence type="predicted"/>
<keyword evidence="3" id="KW-0808">Transferase</keyword>